<dbReference type="GO" id="GO:0005783">
    <property type="term" value="C:endoplasmic reticulum"/>
    <property type="evidence" value="ECO:0007669"/>
    <property type="project" value="TreeGrafter"/>
</dbReference>
<dbReference type="InterPro" id="IPR001012">
    <property type="entry name" value="UBX_dom"/>
</dbReference>
<keyword evidence="1" id="KW-0175">Coiled coil</keyword>
<feature type="domain" description="UBX" evidence="3">
    <location>
        <begin position="239"/>
        <end position="316"/>
    </location>
</feature>
<evidence type="ECO:0000259" key="3">
    <source>
        <dbReference type="PROSITE" id="PS50033"/>
    </source>
</evidence>
<dbReference type="PANTHER" id="PTHR23322">
    <property type="entry name" value="FAS-ASSOCIATED PROTEIN"/>
    <property type="match status" value="1"/>
</dbReference>
<accession>A0A061J7X0</accession>
<feature type="region of interest" description="Disordered" evidence="2">
    <location>
        <begin position="145"/>
        <end position="168"/>
    </location>
</feature>
<dbReference type="SMART" id="SM00166">
    <property type="entry name" value="UBX"/>
    <property type="match status" value="1"/>
</dbReference>
<feature type="region of interest" description="Disordered" evidence="2">
    <location>
        <begin position="177"/>
        <end position="196"/>
    </location>
</feature>
<dbReference type="InterPro" id="IPR036249">
    <property type="entry name" value="Thioredoxin-like_sf"/>
</dbReference>
<dbReference type="GO" id="GO:0043130">
    <property type="term" value="F:ubiquitin binding"/>
    <property type="evidence" value="ECO:0007669"/>
    <property type="project" value="TreeGrafter"/>
</dbReference>
<dbReference type="Pfam" id="PF00789">
    <property type="entry name" value="UBX"/>
    <property type="match status" value="1"/>
</dbReference>
<dbReference type="AlphaFoldDB" id="A0A061J7X0"/>
<dbReference type="InterPro" id="IPR050730">
    <property type="entry name" value="UBX_domain-protein"/>
</dbReference>
<dbReference type="VEuPathDB" id="TriTrypDB:TRSC58_02080"/>
<keyword evidence="5" id="KW-1185">Reference proteome</keyword>
<dbReference type="GO" id="GO:0036503">
    <property type="term" value="P:ERAD pathway"/>
    <property type="evidence" value="ECO:0007669"/>
    <property type="project" value="TreeGrafter"/>
</dbReference>
<dbReference type="OrthoDB" id="1026733at2759"/>
<comment type="caution">
    <text evidence="4">The sequence shown here is derived from an EMBL/GenBank/DDBJ whole genome shotgun (WGS) entry which is preliminary data.</text>
</comment>
<protein>
    <recommendedName>
        <fullName evidence="3">UBX domain-containing protein</fullName>
    </recommendedName>
</protein>
<proteinExistence type="predicted"/>
<dbReference type="SMART" id="SM00594">
    <property type="entry name" value="UAS"/>
    <property type="match status" value="1"/>
</dbReference>
<dbReference type="Proteomes" id="UP000031737">
    <property type="component" value="Unassembled WGS sequence"/>
</dbReference>
<dbReference type="CDD" id="cd01767">
    <property type="entry name" value="UBX"/>
    <property type="match status" value="1"/>
</dbReference>
<dbReference type="Gene3D" id="3.10.20.90">
    <property type="entry name" value="Phosphatidylinositol 3-kinase Catalytic Subunit, Chain A, domain 1"/>
    <property type="match status" value="1"/>
</dbReference>
<dbReference type="Gene3D" id="3.40.30.10">
    <property type="entry name" value="Glutaredoxin"/>
    <property type="match status" value="1"/>
</dbReference>
<evidence type="ECO:0000313" key="4">
    <source>
        <dbReference type="EMBL" id="ESL10191.1"/>
    </source>
</evidence>
<dbReference type="PROSITE" id="PS50033">
    <property type="entry name" value="UBX"/>
    <property type="match status" value="1"/>
</dbReference>
<dbReference type="InterPro" id="IPR006577">
    <property type="entry name" value="UAS"/>
</dbReference>
<dbReference type="SUPFAM" id="SSF54236">
    <property type="entry name" value="Ubiquitin-like"/>
    <property type="match status" value="1"/>
</dbReference>
<organism evidence="4 5">
    <name type="scientific">Trypanosoma rangeli SC58</name>
    <dbReference type="NCBI Taxonomy" id="429131"/>
    <lineage>
        <taxon>Eukaryota</taxon>
        <taxon>Discoba</taxon>
        <taxon>Euglenozoa</taxon>
        <taxon>Kinetoplastea</taxon>
        <taxon>Metakinetoplastina</taxon>
        <taxon>Trypanosomatida</taxon>
        <taxon>Trypanosomatidae</taxon>
        <taxon>Trypanosoma</taxon>
        <taxon>Herpetosoma</taxon>
    </lineage>
</organism>
<name>A0A061J7X0_TRYRA</name>
<evidence type="ECO:0000256" key="2">
    <source>
        <dbReference type="SAM" id="MobiDB-lite"/>
    </source>
</evidence>
<feature type="compositionally biased region" description="Basic and acidic residues" evidence="2">
    <location>
        <begin position="145"/>
        <end position="156"/>
    </location>
</feature>
<dbReference type="SUPFAM" id="SSF52833">
    <property type="entry name" value="Thioredoxin-like"/>
    <property type="match status" value="1"/>
</dbReference>
<evidence type="ECO:0000256" key="1">
    <source>
        <dbReference type="ARBA" id="ARBA00023054"/>
    </source>
</evidence>
<dbReference type="InterPro" id="IPR029071">
    <property type="entry name" value="Ubiquitin-like_domsf"/>
</dbReference>
<reference evidence="4 5" key="1">
    <citation type="submission" date="2013-07" db="EMBL/GenBank/DDBJ databases">
        <authorList>
            <person name="Stoco P.H."/>
            <person name="Wagner G."/>
            <person name="Gerber A."/>
            <person name="Zaha A."/>
            <person name="Thompson C."/>
            <person name="Bartholomeu D.C."/>
            <person name="Luckemeyer D.D."/>
            <person name="Bahia D."/>
            <person name="Loreto E."/>
            <person name="Prestes E.B."/>
            <person name="Lima F.M."/>
            <person name="Rodrigues-Luiz G."/>
            <person name="Vallejo G.A."/>
            <person name="Filho J.F."/>
            <person name="Monteiro K.M."/>
            <person name="Tyler K.M."/>
            <person name="de Almeida L.G."/>
            <person name="Ortiz M.F."/>
            <person name="Siervo M.A."/>
            <person name="de Moraes M.H."/>
            <person name="Cunha O.L."/>
            <person name="Mendonca-Neto R."/>
            <person name="Silva R."/>
            <person name="Teixeira S.M."/>
            <person name="Murta S.M."/>
            <person name="Sincero T.C."/>
            <person name="Mendes T.A."/>
            <person name="Urmenyi T.P."/>
            <person name="Silva V.G."/>
            <person name="da Rocha W.D."/>
            <person name="Andersson B."/>
            <person name="Romanha A.J."/>
            <person name="Steindel M."/>
            <person name="de Vasconcelos A.T."/>
            <person name="Grisard E.C."/>
        </authorList>
    </citation>
    <scope>NUCLEOTIDE SEQUENCE [LARGE SCALE GENOMIC DNA]</scope>
    <source>
        <strain evidence="4 5">SC58</strain>
    </source>
</reference>
<gene>
    <name evidence="4" type="ORF">TRSC58_02080</name>
</gene>
<sequence>MSALTFVSDVFCEYGVELPIVHESLDAARREAQRRGLYLLVYVHSPTHEDTAAFLTSVMSSPKLRELVGTRLVFFGASVLELEGRRLEAELQVTTFPFLALMLKRTTVLKLKGLLSAEVVVQNLQMAFDNWDGRLAEEVHLRREREEKERARREEEQQANEMQAVDRERIRQYEEQMRKRREREERLRREREEAERQQREAEEARRQRQQEEMECRSRAEALRAAASARLPKEPPVDADPSSVALISLKSLRGTQHHRRFYRTEKLRHLHDYAMSLEDYKGGEFRLIAGYPPRPLEFDDDKTFGDVPALLPRAVVLMRGE</sequence>
<evidence type="ECO:0000313" key="5">
    <source>
        <dbReference type="Proteomes" id="UP000031737"/>
    </source>
</evidence>
<dbReference type="PANTHER" id="PTHR23322:SF1">
    <property type="entry name" value="FAS-ASSOCIATED FACTOR 2"/>
    <property type="match status" value="1"/>
</dbReference>
<dbReference type="EMBL" id="AUPL01002080">
    <property type="protein sequence ID" value="ESL10191.1"/>
    <property type="molecule type" value="Genomic_DNA"/>
</dbReference>